<gene>
    <name evidence="1" type="ORF">NS334_07480</name>
</gene>
<dbReference type="Proteomes" id="UP000074310">
    <property type="component" value="Unassembled WGS sequence"/>
</dbReference>
<protein>
    <recommendedName>
        <fullName evidence="3">Response receiver domain-containing protein</fullName>
    </recommendedName>
</protein>
<dbReference type="OrthoDB" id="9813469at2"/>
<dbReference type="AlphaFoldDB" id="A0A147I4V4"/>
<organism evidence="1 2">
    <name type="scientific">Sphingomonas endophytica</name>
    <dbReference type="NCBI Taxonomy" id="869719"/>
    <lineage>
        <taxon>Bacteria</taxon>
        <taxon>Pseudomonadati</taxon>
        <taxon>Pseudomonadota</taxon>
        <taxon>Alphaproteobacteria</taxon>
        <taxon>Sphingomonadales</taxon>
        <taxon>Sphingomonadaceae</taxon>
        <taxon>Sphingomonas</taxon>
    </lineage>
</organism>
<evidence type="ECO:0008006" key="3">
    <source>
        <dbReference type="Google" id="ProtNLM"/>
    </source>
</evidence>
<keyword evidence="2" id="KW-1185">Reference proteome</keyword>
<comment type="caution">
    <text evidence="1">The sequence shown here is derived from an EMBL/GenBank/DDBJ whole genome shotgun (WGS) entry which is preliminary data.</text>
</comment>
<evidence type="ECO:0000313" key="2">
    <source>
        <dbReference type="Proteomes" id="UP000074310"/>
    </source>
</evidence>
<proteinExistence type="predicted"/>
<reference evidence="1 2" key="1">
    <citation type="journal article" date="2016" name="Front. Microbiol.">
        <title>Genomic Resource of Rice Seed Associated Bacteria.</title>
        <authorList>
            <person name="Midha S."/>
            <person name="Bansal K."/>
            <person name="Sharma S."/>
            <person name="Kumar N."/>
            <person name="Patil P.P."/>
            <person name="Chaudhry V."/>
            <person name="Patil P.B."/>
        </authorList>
    </citation>
    <scope>NUCLEOTIDE SEQUENCE [LARGE SCALE GENOMIC DNA]</scope>
    <source>
        <strain evidence="1 2">NS334</strain>
    </source>
</reference>
<dbReference type="EMBL" id="LDTB01000019">
    <property type="protein sequence ID" value="KTT73570.1"/>
    <property type="molecule type" value="Genomic_DNA"/>
</dbReference>
<evidence type="ECO:0000313" key="1">
    <source>
        <dbReference type="EMBL" id="KTT73570.1"/>
    </source>
</evidence>
<name>A0A147I4V4_9SPHN</name>
<accession>A0A147I4V4</accession>
<sequence length="450" mass="48134">MMFAAPRFLAVDDKPEHLTAILETFQRLGAPCMGIQFDAAQPLEKIAFRGVRALFLDLHLITGVKTTDDKQHFANIASILEENISEIGGPFILILWTEHAQLAAALTDYLDQSLDADKPWCRPLAVMALAKEKFINVGTGATEAADELRQAVEAALDGNPQLAALIGWETDVLAAAGETLSSLTSLVPAASRTTAAFGGALDEVLSRLAVEAVGKKHVADDPRAAVTGALAPILADRIVNQDGGGPTAALWAKAVTRHGQKQLPQATPAEAGGINRMLHVAVAGPERIAPADWGAVSEVPADIWTDKALTDVLGVDIDHLLRAEFKVHRDHHALCRPRLVRIGAVCDHAQKRPGPIPFLFAVEIPGTVARLAGPDGKVVPPAAEWRSPVLTLPTVADPFVLHVNSRFEMNRPAAATGAWKAIYRLREQLLMQLIGHTAAYVGRPGIVRLP</sequence>
<dbReference type="PATRIC" id="fig|869719.3.peg.1047"/>